<evidence type="ECO:0000256" key="4">
    <source>
        <dbReference type="ARBA" id="ARBA00023172"/>
    </source>
</evidence>
<dbReference type="PANTHER" id="PTHR30563">
    <property type="entry name" value="DNA RECOMBINATION PROTEIN RMUC"/>
    <property type="match status" value="1"/>
</dbReference>
<dbReference type="EMBL" id="SNXW01000003">
    <property type="protein sequence ID" value="TDP84557.1"/>
    <property type="molecule type" value="Genomic_DNA"/>
</dbReference>
<keyword evidence="4" id="KW-0233">DNA recombination</keyword>
<evidence type="ECO:0000256" key="2">
    <source>
        <dbReference type="ARBA" id="ARBA00009840"/>
    </source>
</evidence>
<keyword evidence="3 5" id="KW-0175">Coiled coil</keyword>
<protein>
    <submittedName>
        <fullName evidence="6">DNA recombination protein RmuC</fullName>
    </submittedName>
</protein>
<comment type="function">
    <text evidence="1">Involved in DNA recombination.</text>
</comment>
<comment type="similarity">
    <text evidence="2">Belongs to the RmuC family.</text>
</comment>
<evidence type="ECO:0000256" key="3">
    <source>
        <dbReference type="ARBA" id="ARBA00023054"/>
    </source>
</evidence>
<dbReference type="AlphaFoldDB" id="A0A4R6RFJ5"/>
<evidence type="ECO:0000313" key="6">
    <source>
        <dbReference type="EMBL" id="TDP84557.1"/>
    </source>
</evidence>
<evidence type="ECO:0000256" key="5">
    <source>
        <dbReference type="SAM" id="Coils"/>
    </source>
</evidence>
<sequence length="507" mass="56137">MNLTLLVVVALLVINLLLLVWLLKRPVSSPDQALALLSQELQSHADARQAQTERDLREVREELQRSASGTRQELTQSLGQAIGLFQQTVLGQQGDATRTQNEQLDSFRVQLAAMQQALADALRDSSHQAGLQASAQREAQALALARFTEAQEASLKRLSDAMGEQLRALSESNDRRLGEVRTTVETRLQALQADNEKKLEQMRQTVDEKLHATLEARLGESFKQVADRLEQVHKGLGEMQGLAQGVGDLKRVLTNVKSRGVFGEVQLAGLLEQVFTIEQYAVNVATVPGSNERVEFAIKLPGRQDSGEPVWLPMDAKFPREDYERLLDAQDRADRVEAEAAGKALELRIRAEAKTIATKYLAPPHTTDFAILFLPTEGLYAELLRRPGLMEALQREHRVVLAGPTTLLATLNSLQMGFRTLALEKRSTEVWQVLGAVKTEFAKFGDVLAKTRKKLDEASRVMDDADRRARVMTKALRDVVALPDKQAQALLPGQESALDEADADPLV</sequence>
<dbReference type="RefSeq" id="WP_133607647.1">
    <property type="nucleotide sequence ID" value="NZ_SNXW01000003.1"/>
</dbReference>
<dbReference type="OrthoDB" id="9765111at2"/>
<evidence type="ECO:0000313" key="7">
    <source>
        <dbReference type="Proteomes" id="UP000294593"/>
    </source>
</evidence>
<reference evidence="6 7" key="1">
    <citation type="submission" date="2019-03" db="EMBL/GenBank/DDBJ databases">
        <title>Genomic Encyclopedia of Type Strains, Phase IV (KMG-IV): sequencing the most valuable type-strain genomes for metagenomic binning, comparative biology and taxonomic classification.</title>
        <authorList>
            <person name="Goeker M."/>
        </authorList>
    </citation>
    <scope>NUCLEOTIDE SEQUENCE [LARGE SCALE GENOMIC DNA]</scope>
    <source>
        <strain evidence="6 7">DSM 11901</strain>
    </source>
</reference>
<gene>
    <name evidence="6" type="ORF">EV672_103126</name>
</gene>
<comment type="caution">
    <text evidence="6">The sequence shown here is derived from an EMBL/GenBank/DDBJ whole genome shotgun (WGS) entry which is preliminary data.</text>
</comment>
<dbReference type="GO" id="GO:0006310">
    <property type="term" value="P:DNA recombination"/>
    <property type="evidence" value="ECO:0007669"/>
    <property type="project" value="UniProtKB-KW"/>
</dbReference>
<keyword evidence="7" id="KW-1185">Reference proteome</keyword>
<feature type="coiled-coil region" evidence="5">
    <location>
        <begin position="181"/>
        <end position="208"/>
    </location>
</feature>
<accession>A0A4R6RFJ5</accession>
<dbReference type="Proteomes" id="UP000294593">
    <property type="component" value="Unassembled WGS sequence"/>
</dbReference>
<evidence type="ECO:0000256" key="1">
    <source>
        <dbReference type="ARBA" id="ARBA00003416"/>
    </source>
</evidence>
<proteinExistence type="inferred from homology"/>
<dbReference type="InterPro" id="IPR003798">
    <property type="entry name" value="DNA_recombination_RmuC"/>
</dbReference>
<dbReference type="PANTHER" id="PTHR30563:SF0">
    <property type="entry name" value="DNA RECOMBINATION PROTEIN RMUC"/>
    <property type="match status" value="1"/>
</dbReference>
<dbReference type="Pfam" id="PF02646">
    <property type="entry name" value="RmuC"/>
    <property type="match status" value="1"/>
</dbReference>
<name>A0A4R6RFJ5_9BURK</name>
<organism evidence="6 7">
    <name type="scientific">Aquabacterium commune</name>
    <dbReference type="NCBI Taxonomy" id="70586"/>
    <lineage>
        <taxon>Bacteria</taxon>
        <taxon>Pseudomonadati</taxon>
        <taxon>Pseudomonadota</taxon>
        <taxon>Betaproteobacteria</taxon>
        <taxon>Burkholderiales</taxon>
        <taxon>Aquabacterium</taxon>
    </lineage>
</organism>